<keyword evidence="7" id="KW-1185">Reference proteome</keyword>
<dbReference type="GO" id="GO:0003723">
    <property type="term" value="F:RNA binding"/>
    <property type="evidence" value="ECO:0007669"/>
    <property type="project" value="UniProtKB-KW"/>
</dbReference>
<feature type="region of interest" description="Disordered" evidence="4">
    <location>
        <begin position="1"/>
        <end position="27"/>
    </location>
</feature>
<dbReference type="EMBL" id="ASPP01011318">
    <property type="protein sequence ID" value="ETO21764.1"/>
    <property type="molecule type" value="Genomic_DNA"/>
</dbReference>
<keyword evidence="3" id="KW-0508">mRNA splicing</keyword>
<sequence>MQQAASQKMTEATSITRASAGALTNPTGNGGLVGLPYHVEHEVKEINNEDKLHKDDDTSGSDNKENASRIILLLNMVQESELEDHKEYLDIKEDIANTCQEYGNLLSIVIPKKGENGCGRVFLEYQSTADAKVCMQNLAGRTFNNHVITTHYFDEAAFKSSDQKLYLTKVAEYKMKAKTLL</sequence>
<feature type="domain" description="RRM" evidence="5">
    <location>
        <begin position="92"/>
        <end position="149"/>
    </location>
</feature>
<dbReference type="InterPro" id="IPR035979">
    <property type="entry name" value="RBD_domain_sf"/>
</dbReference>
<dbReference type="Pfam" id="PF00076">
    <property type="entry name" value="RRM_1"/>
    <property type="match status" value="1"/>
</dbReference>
<gene>
    <name evidence="6" type="ORF">RFI_15438</name>
</gene>
<keyword evidence="1" id="KW-0507">mRNA processing</keyword>
<dbReference type="InterPro" id="IPR000504">
    <property type="entry name" value="RRM_dom"/>
</dbReference>
<dbReference type="AlphaFoldDB" id="X6N7N1"/>
<dbReference type="Proteomes" id="UP000023152">
    <property type="component" value="Unassembled WGS sequence"/>
</dbReference>
<dbReference type="OrthoDB" id="10266058at2759"/>
<evidence type="ECO:0000256" key="4">
    <source>
        <dbReference type="SAM" id="MobiDB-lite"/>
    </source>
</evidence>
<dbReference type="GO" id="GO:0006397">
    <property type="term" value="P:mRNA processing"/>
    <property type="evidence" value="ECO:0007669"/>
    <property type="project" value="UniProtKB-KW"/>
</dbReference>
<proteinExistence type="predicted"/>
<evidence type="ECO:0000256" key="1">
    <source>
        <dbReference type="ARBA" id="ARBA00022664"/>
    </source>
</evidence>
<dbReference type="CDD" id="cd12232">
    <property type="entry name" value="RRM3_U2AF65"/>
    <property type="match status" value="1"/>
</dbReference>
<protein>
    <submittedName>
        <fullName evidence="6">U2 small nuclear ribonucleoprotein auxiliary factor 2</fullName>
    </submittedName>
</protein>
<dbReference type="Gene3D" id="3.30.70.330">
    <property type="match status" value="1"/>
</dbReference>
<dbReference type="GO" id="GO:1990904">
    <property type="term" value="C:ribonucleoprotein complex"/>
    <property type="evidence" value="ECO:0007669"/>
    <property type="project" value="UniProtKB-KW"/>
</dbReference>
<evidence type="ECO:0000313" key="6">
    <source>
        <dbReference type="EMBL" id="ETO21764.1"/>
    </source>
</evidence>
<evidence type="ECO:0000256" key="2">
    <source>
        <dbReference type="ARBA" id="ARBA00022884"/>
    </source>
</evidence>
<evidence type="ECO:0000256" key="3">
    <source>
        <dbReference type="ARBA" id="ARBA00023187"/>
    </source>
</evidence>
<dbReference type="GO" id="GO:0008380">
    <property type="term" value="P:RNA splicing"/>
    <property type="evidence" value="ECO:0007669"/>
    <property type="project" value="UniProtKB-KW"/>
</dbReference>
<keyword evidence="6" id="KW-0687">Ribonucleoprotein</keyword>
<name>X6N7N1_RETFI</name>
<dbReference type="InterPro" id="IPR012677">
    <property type="entry name" value="Nucleotide-bd_a/b_plait_sf"/>
</dbReference>
<accession>X6N7N1</accession>
<dbReference type="FunFam" id="3.30.70.330:FF:000097">
    <property type="entry name" value="U2 snRNP auxiliary factor large subunit"/>
    <property type="match status" value="1"/>
</dbReference>
<dbReference type="PANTHER" id="PTHR23139">
    <property type="entry name" value="RNA-BINDING PROTEIN"/>
    <property type="match status" value="1"/>
</dbReference>
<evidence type="ECO:0000259" key="5">
    <source>
        <dbReference type="Pfam" id="PF00076"/>
    </source>
</evidence>
<dbReference type="SUPFAM" id="SSF54928">
    <property type="entry name" value="RNA-binding domain, RBD"/>
    <property type="match status" value="1"/>
</dbReference>
<comment type="caution">
    <text evidence="6">The sequence shown here is derived from an EMBL/GenBank/DDBJ whole genome shotgun (WGS) entry which is preliminary data.</text>
</comment>
<reference evidence="6 7" key="1">
    <citation type="journal article" date="2013" name="Curr. Biol.">
        <title>The Genome of the Foraminiferan Reticulomyxa filosa.</title>
        <authorList>
            <person name="Glockner G."/>
            <person name="Hulsmann N."/>
            <person name="Schleicher M."/>
            <person name="Noegel A.A."/>
            <person name="Eichinger L."/>
            <person name="Gallinger C."/>
            <person name="Pawlowski J."/>
            <person name="Sierra R."/>
            <person name="Euteneuer U."/>
            <person name="Pillet L."/>
            <person name="Moustafa A."/>
            <person name="Platzer M."/>
            <person name="Groth M."/>
            <person name="Szafranski K."/>
            <person name="Schliwa M."/>
        </authorList>
    </citation>
    <scope>NUCLEOTIDE SEQUENCE [LARGE SCALE GENOMIC DNA]</scope>
</reference>
<evidence type="ECO:0000313" key="7">
    <source>
        <dbReference type="Proteomes" id="UP000023152"/>
    </source>
</evidence>
<keyword evidence="2" id="KW-0694">RNA-binding</keyword>
<organism evidence="6 7">
    <name type="scientific">Reticulomyxa filosa</name>
    <dbReference type="NCBI Taxonomy" id="46433"/>
    <lineage>
        <taxon>Eukaryota</taxon>
        <taxon>Sar</taxon>
        <taxon>Rhizaria</taxon>
        <taxon>Retaria</taxon>
        <taxon>Foraminifera</taxon>
        <taxon>Monothalamids</taxon>
        <taxon>Reticulomyxidae</taxon>
        <taxon>Reticulomyxa</taxon>
    </lineage>
</organism>